<protein>
    <submittedName>
        <fullName evidence="2">Uncharacterized protein</fullName>
    </submittedName>
</protein>
<name>R7WM29_9NOCA</name>
<dbReference type="AlphaFoldDB" id="R7WM29"/>
<evidence type="ECO:0000256" key="1">
    <source>
        <dbReference type="SAM" id="MobiDB-lite"/>
    </source>
</evidence>
<evidence type="ECO:0000313" key="3">
    <source>
        <dbReference type="Proteomes" id="UP000013525"/>
    </source>
</evidence>
<feature type="compositionally biased region" description="Basic and acidic residues" evidence="1">
    <location>
        <begin position="27"/>
        <end position="39"/>
    </location>
</feature>
<reference evidence="2 3" key="1">
    <citation type="journal article" date="2013" name="Genome Announc.">
        <title>Draft Genome Sequence of Rhodococcus rhodnii Strain LMG5362, a Symbiont of Rhodnius prolixus (Hemiptera, Reduviidae, Triatominae), the Principle Vector of Trypanosoma cruzi.</title>
        <authorList>
            <person name="Pachebat J.A."/>
            <person name="van Keulen G."/>
            <person name="Whitten M.M."/>
            <person name="Girdwood S."/>
            <person name="Del Sol R."/>
            <person name="Dyson P.J."/>
            <person name="Facey P.D."/>
        </authorList>
    </citation>
    <scope>NUCLEOTIDE SEQUENCE [LARGE SCALE GENOMIC DNA]</scope>
    <source>
        <strain evidence="2 3">LMG 5362</strain>
    </source>
</reference>
<gene>
    <name evidence="2" type="ORF">Rrhod_2288</name>
</gene>
<keyword evidence="3" id="KW-1185">Reference proteome</keyword>
<comment type="caution">
    <text evidence="2">The sequence shown here is derived from an EMBL/GenBank/DDBJ whole genome shotgun (WGS) entry which is preliminary data.</text>
</comment>
<organism evidence="2 3">
    <name type="scientific">Rhodococcus rhodnii LMG 5362</name>
    <dbReference type="NCBI Taxonomy" id="1273125"/>
    <lineage>
        <taxon>Bacteria</taxon>
        <taxon>Bacillati</taxon>
        <taxon>Actinomycetota</taxon>
        <taxon>Actinomycetes</taxon>
        <taxon>Mycobacteriales</taxon>
        <taxon>Nocardiaceae</taxon>
        <taxon>Rhodococcus</taxon>
    </lineage>
</organism>
<proteinExistence type="predicted"/>
<evidence type="ECO:0000313" key="2">
    <source>
        <dbReference type="EMBL" id="EOM76362.1"/>
    </source>
</evidence>
<dbReference type="Proteomes" id="UP000013525">
    <property type="component" value="Unassembled WGS sequence"/>
</dbReference>
<dbReference type="EMBL" id="APMY01000068">
    <property type="protein sequence ID" value="EOM76362.1"/>
    <property type="molecule type" value="Genomic_DNA"/>
</dbReference>
<feature type="compositionally biased region" description="Polar residues" evidence="1">
    <location>
        <begin position="7"/>
        <end position="23"/>
    </location>
</feature>
<sequence>MIPVTIAPSSSGRSSKNANNQQVPRELAGEKGYDRVGRA</sequence>
<feature type="region of interest" description="Disordered" evidence="1">
    <location>
        <begin position="1"/>
        <end position="39"/>
    </location>
</feature>
<accession>R7WM29</accession>